<accession>A0AAP0K8Z7</accession>
<dbReference type="Proteomes" id="UP001419268">
    <property type="component" value="Unassembled WGS sequence"/>
</dbReference>
<keyword evidence="2" id="KW-1185">Reference proteome</keyword>
<gene>
    <name evidence="1" type="ORF">Scep_006978</name>
</gene>
<evidence type="ECO:0000313" key="1">
    <source>
        <dbReference type="EMBL" id="KAK9148221.1"/>
    </source>
</evidence>
<proteinExistence type="predicted"/>
<organism evidence="1 2">
    <name type="scientific">Stephania cephalantha</name>
    <dbReference type="NCBI Taxonomy" id="152367"/>
    <lineage>
        <taxon>Eukaryota</taxon>
        <taxon>Viridiplantae</taxon>
        <taxon>Streptophyta</taxon>
        <taxon>Embryophyta</taxon>
        <taxon>Tracheophyta</taxon>
        <taxon>Spermatophyta</taxon>
        <taxon>Magnoliopsida</taxon>
        <taxon>Ranunculales</taxon>
        <taxon>Menispermaceae</taxon>
        <taxon>Menispermoideae</taxon>
        <taxon>Cissampelideae</taxon>
        <taxon>Stephania</taxon>
    </lineage>
</organism>
<protein>
    <submittedName>
        <fullName evidence="1">Uncharacterized protein</fullName>
    </submittedName>
</protein>
<dbReference type="EMBL" id="JBBNAG010000003">
    <property type="protein sequence ID" value="KAK9148221.1"/>
    <property type="molecule type" value="Genomic_DNA"/>
</dbReference>
<dbReference type="AlphaFoldDB" id="A0AAP0K8Z7"/>
<comment type="caution">
    <text evidence="1">The sequence shown here is derived from an EMBL/GenBank/DDBJ whole genome shotgun (WGS) entry which is preliminary data.</text>
</comment>
<reference evidence="1 2" key="1">
    <citation type="submission" date="2024-01" db="EMBL/GenBank/DDBJ databases">
        <title>Genome assemblies of Stephania.</title>
        <authorList>
            <person name="Yang L."/>
        </authorList>
    </citation>
    <scope>NUCLEOTIDE SEQUENCE [LARGE SCALE GENOMIC DNA]</scope>
    <source>
        <strain evidence="1">JXDWG</strain>
        <tissue evidence="1">Leaf</tissue>
    </source>
</reference>
<evidence type="ECO:0000313" key="2">
    <source>
        <dbReference type="Proteomes" id="UP001419268"/>
    </source>
</evidence>
<name>A0AAP0K8Z7_9MAGN</name>
<sequence>MHATPELTLPALDACSTSSLEWSTPHTLTTEAGATLSGCHVCMIKNNFKMQCRLNSNPGKKIIS</sequence>